<organism evidence="10 11">
    <name type="scientific">Arthrobacter oryzae</name>
    <dbReference type="NCBI Taxonomy" id="409290"/>
    <lineage>
        <taxon>Bacteria</taxon>
        <taxon>Bacillati</taxon>
        <taxon>Actinomycetota</taxon>
        <taxon>Actinomycetes</taxon>
        <taxon>Micrococcales</taxon>
        <taxon>Micrococcaceae</taxon>
        <taxon>Arthrobacter</taxon>
    </lineage>
</organism>
<comment type="caution">
    <text evidence="10">The sequence shown here is derived from an EMBL/GenBank/DDBJ whole genome shotgun (WGS) entry which is preliminary data.</text>
</comment>
<keyword evidence="11" id="KW-1185">Reference proteome</keyword>
<proteinExistence type="inferred from homology"/>
<dbReference type="GO" id="GO:0005886">
    <property type="term" value="C:plasma membrane"/>
    <property type="evidence" value="ECO:0007669"/>
    <property type="project" value="UniProtKB-SubCell"/>
</dbReference>
<evidence type="ECO:0000256" key="7">
    <source>
        <dbReference type="SAM" id="Phobius"/>
    </source>
</evidence>
<keyword evidence="2" id="KW-1003">Cell membrane</keyword>
<evidence type="ECO:0000313" key="10">
    <source>
        <dbReference type="EMBL" id="RNL56004.1"/>
    </source>
</evidence>
<dbReference type="GO" id="GO:0022857">
    <property type="term" value="F:transmembrane transporter activity"/>
    <property type="evidence" value="ECO:0007669"/>
    <property type="project" value="TreeGrafter"/>
</dbReference>
<feature type="transmembrane region" description="Helical" evidence="7">
    <location>
        <begin position="310"/>
        <end position="336"/>
    </location>
</feature>
<evidence type="ECO:0000256" key="2">
    <source>
        <dbReference type="ARBA" id="ARBA00022475"/>
    </source>
</evidence>
<dbReference type="EMBL" id="RBED01000089">
    <property type="protein sequence ID" value="RNL56004.1"/>
    <property type="molecule type" value="Genomic_DNA"/>
</dbReference>
<evidence type="ECO:0000313" key="11">
    <source>
        <dbReference type="Proteomes" id="UP000273807"/>
    </source>
</evidence>
<name>A0A3N0C150_9MICC</name>
<keyword evidence="5 7" id="KW-0472">Membrane</keyword>
<feature type="transmembrane region" description="Helical" evidence="7">
    <location>
        <begin position="356"/>
        <end position="384"/>
    </location>
</feature>
<keyword evidence="4 7" id="KW-1133">Transmembrane helix</keyword>
<reference evidence="10 11" key="1">
    <citation type="submission" date="2018-10" db="EMBL/GenBank/DDBJ databases">
        <title>Genome sequencing of Arthrobacter oryzae TNB02.</title>
        <authorList>
            <person name="Cho Y.-J."/>
            <person name="Cho A."/>
            <person name="Kim O.-S."/>
        </authorList>
    </citation>
    <scope>NUCLEOTIDE SEQUENCE [LARGE SCALE GENOMIC DNA]</scope>
    <source>
        <strain evidence="10 11">TNB02</strain>
    </source>
</reference>
<dbReference type="InterPro" id="IPR025857">
    <property type="entry name" value="MacB_PCD"/>
</dbReference>
<dbReference type="Pfam" id="PF02687">
    <property type="entry name" value="FtsX"/>
    <property type="match status" value="1"/>
</dbReference>
<evidence type="ECO:0000256" key="3">
    <source>
        <dbReference type="ARBA" id="ARBA00022692"/>
    </source>
</evidence>
<dbReference type="Proteomes" id="UP000273807">
    <property type="component" value="Unassembled WGS sequence"/>
</dbReference>
<keyword evidence="3 7" id="KW-0812">Transmembrane</keyword>
<dbReference type="RefSeq" id="WP_123255168.1">
    <property type="nucleotide sequence ID" value="NZ_RBED01000089.1"/>
</dbReference>
<dbReference type="Pfam" id="PF12704">
    <property type="entry name" value="MacB_PCD"/>
    <property type="match status" value="1"/>
</dbReference>
<evidence type="ECO:0000256" key="6">
    <source>
        <dbReference type="ARBA" id="ARBA00038076"/>
    </source>
</evidence>
<evidence type="ECO:0000259" key="8">
    <source>
        <dbReference type="Pfam" id="PF02687"/>
    </source>
</evidence>
<dbReference type="OrthoDB" id="3510103at2"/>
<evidence type="ECO:0000256" key="4">
    <source>
        <dbReference type="ARBA" id="ARBA00022989"/>
    </source>
</evidence>
<feature type="domain" description="ABC3 transporter permease C-terminal" evidence="8">
    <location>
        <begin position="270"/>
        <end position="385"/>
    </location>
</feature>
<comment type="similarity">
    <text evidence="6">Belongs to the ABC-4 integral membrane protein family.</text>
</comment>
<evidence type="ECO:0000256" key="5">
    <source>
        <dbReference type="ARBA" id="ARBA00023136"/>
    </source>
</evidence>
<dbReference type="InterPro" id="IPR003838">
    <property type="entry name" value="ABC3_permease_C"/>
</dbReference>
<comment type="subcellular location">
    <subcellularLocation>
        <location evidence="1">Cell membrane</location>
        <topology evidence="1">Multi-pass membrane protein</topology>
    </subcellularLocation>
</comment>
<evidence type="ECO:0000259" key="9">
    <source>
        <dbReference type="Pfam" id="PF12704"/>
    </source>
</evidence>
<sequence length="394" mass="41698">MTGIISALVEAWQELRINKTRILLALIGVALSVAALTSVVGLGNLAREGFKASSEQNGGRSATLGISLYGPTQADQGKLEAAYQGVIDRYKITYYTHSTQAQHAFQSPYGVQQLMLQLVDPGYGVIHRLNVSQGGWFADDDEKRLAPALVVSESFYDMAGRPNLSTNPKVQLVGTEKATAVIIGVVPDQYPQAPPAAFMLTGAADRAHVFAAGPGQFKFWVGDGQAEALKYAITADLQQQFPGMQVQVDRMDYASQGDPFATVQLAVGGIAGLVLLLGAVGMLNISMVTVRYRVREIGIRRSFGATSSRIFLGVMMETVVATAVAGIVGVMVSVAVVKHPWIQSKIAPGLTDYPAFPIEAAALGLVSAVLVGALAGAIPALVAVRIKVIDAIRF</sequence>
<evidence type="ECO:0000256" key="1">
    <source>
        <dbReference type="ARBA" id="ARBA00004651"/>
    </source>
</evidence>
<accession>A0A3N0C150</accession>
<dbReference type="InterPro" id="IPR050250">
    <property type="entry name" value="Macrolide_Exporter_MacB"/>
</dbReference>
<feature type="transmembrane region" description="Helical" evidence="7">
    <location>
        <begin position="265"/>
        <end position="290"/>
    </location>
</feature>
<gene>
    <name evidence="10" type="ORF">D7003_09280</name>
</gene>
<dbReference type="PANTHER" id="PTHR30572:SF4">
    <property type="entry name" value="ABC TRANSPORTER PERMEASE YTRF"/>
    <property type="match status" value="1"/>
</dbReference>
<feature type="transmembrane region" description="Helical" evidence="7">
    <location>
        <begin position="22"/>
        <end position="46"/>
    </location>
</feature>
<dbReference type="AlphaFoldDB" id="A0A3N0C150"/>
<dbReference type="PANTHER" id="PTHR30572">
    <property type="entry name" value="MEMBRANE COMPONENT OF TRANSPORTER-RELATED"/>
    <property type="match status" value="1"/>
</dbReference>
<feature type="domain" description="MacB-like periplasmic core" evidence="9">
    <location>
        <begin position="23"/>
        <end position="199"/>
    </location>
</feature>
<protein>
    <submittedName>
        <fullName evidence="10">ABC transporter permease</fullName>
    </submittedName>
</protein>